<dbReference type="PROSITE" id="PS51257">
    <property type="entry name" value="PROKAR_LIPOPROTEIN"/>
    <property type="match status" value="1"/>
</dbReference>
<accession>A0A517WDK0</accession>
<gene>
    <name evidence="1" type="ORF">V6x_30510</name>
</gene>
<dbReference type="Proteomes" id="UP000320722">
    <property type="component" value="Chromosome"/>
</dbReference>
<organism evidence="1 2">
    <name type="scientific">Gimesia chilikensis</name>
    <dbReference type="NCBI Taxonomy" id="2605989"/>
    <lineage>
        <taxon>Bacteria</taxon>
        <taxon>Pseudomonadati</taxon>
        <taxon>Planctomycetota</taxon>
        <taxon>Planctomycetia</taxon>
        <taxon>Planctomycetales</taxon>
        <taxon>Planctomycetaceae</taxon>
        <taxon>Gimesia</taxon>
    </lineage>
</organism>
<name>A0A517WDK0_9PLAN</name>
<sequence>MIHHRRRLLIIVPLLAAVACFLGWYAYAEYRKAQFLRDLHLVGFSTSMISMPREEQGNAAHHRAEELDIDLFAAYKSNLESGLRFQLAWMLITNQSTEYSQFASQNVDSVPWPEVRIWVSRRNQESLSPDYRQKLLDLILASPTSEAKLVAARWYLKQGKIAESEDAYHAAMTNGLFWDALDAADQLLESERYHNDAVNHLLSVVRDSEDFTGRAAYSLINLYDVRDELNPLVDGCRNEPKDGPNRKRLVDKLTQLVEKDVGDSRPKTHAR</sequence>
<dbReference type="RefSeq" id="WP_145041085.1">
    <property type="nucleotide sequence ID" value="NZ_CP036347.1"/>
</dbReference>
<protein>
    <submittedName>
        <fullName evidence="1">Uncharacterized protein</fullName>
    </submittedName>
</protein>
<reference evidence="1 2" key="1">
    <citation type="submission" date="2019-02" db="EMBL/GenBank/DDBJ databases">
        <title>Deep-cultivation of Planctomycetes and their phenomic and genomic characterization uncovers novel biology.</title>
        <authorList>
            <person name="Wiegand S."/>
            <person name="Jogler M."/>
            <person name="Boedeker C."/>
            <person name="Pinto D."/>
            <person name="Vollmers J."/>
            <person name="Rivas-Marin E."/>
            <person name="Kohn T."/>
            <person name="Peeters S.H."/>
            <person name="Heuer A."/>
            <person name="Rast P."/>
            <person name="Oberbeckmann S."/>
            <person name="Bunk B."/>
            <person name="Jeske O."/>
            <person name="Meyerdierks A."/>
            <person name="Storesund J.E."/>
            <person name="Kallscheuer N."/>
            <person name="Luecker S."/>
            <person name="Lage O.M."/>
            <person name="Pohl T."/>
            <person name="Merkel B.J."/>
            <person name="Hornburger P."/>
            <person name="Mueller R.-W."/>
            <person name="Bruemmer F."/>
            <person name="Labrenz M."/>
            <person name="Spormann A.M."/>
            <person name="Op den Camp H."/>
            <person name="Overmann J."/>
            <person name="Amann R."/>
            <person name="Jetten M.S.M."/>
            <person name="Mascher T."/>
            <person name="Medema M.H."/>
            <person name="Devos D.P."/>
            <person name="Kaster A.-K."/>
            <person name="Ovreas L."/>
            <person name="Rohde M."/>
            <person name="Galperin M.Y."/>
            <person name="Jogler C."/>
        </authorList>
    </citation>
    <scope>NUCLEOTIDE SEQUENCE [LARGE SCALE GENOMIC DNA]</scope>
    <source>
        <strain evidence="1 2">V6</strain>
    </source>
</reference>
<evidence type="ECO:0000313" key="2">
    <source>
        <dbReference type="Proteomes" id="UP000320722"/>
    </source>
</evidence>
<dbReference type="EMBL" id="CP036347">
    <property type="protein sequence ID" value="QDU03333.1"/>
    <property type="molecule type" value="Genomic_DNA"/>
</dbReference>
<evidence type="ECO:0000313" key="1">
    <source>
        <dbReference type="EMBL" id="QDU03333.1"/>
    </source>
</evidence>
<proteinExistence type="predicted"/>
<dbReference type="AlphaFoldDB" id="A0A517WDK0"/>